<sequence>AKKMGDFYYILKNNKKCVIGGKNIRFDDLEEAENYILFNQNALKCGKESIITITKGRD</sequence>
<name>A0A0F9BG28_9ZZZZ</name>
<dbReference type="AlphaFoldDB" id="A0A0F9BG28"/>
<reference evidence="1" key="1">
    <citation type="journal article" date="2015" name="Nature">
        <title>Complex archaea that bridge the gap between prokaryotes and eukaryotes.</title>
        <authorList>
            <person name="Spang A."/>
            <person name="Saw J.H."/>
            <person name="Jorgensen S.L."/>
            <person name="Zaremba-Niedzwiedzka K."/>
            <person name="Martijn J."/>
            <person name="Lind A.E."/>
            <person name="van Eijk R."/>
            <person name="Schleper C."/>
            <person name="Guy L."/>
            <person name="Ettema T.J."/>
        </authorList>
    </citation>
    <scope>NUCLEOTIDE SEQUENCE</scope>
</reference>
<dbReference type="EMBL" id="LAZR01052259">
    <property type="protein sequence ID" value="KKK83356.1"/>
    <property type="molecule type" value="Genomic_DNA"/>
</dbReference>
<comment type="caution">
    <text evidence="1">The sequence shown here is derived from an EMBL/GenBank/DDBJ whole genome shotgun (WGS) entry which is preliminary data.</text>
</comment>
<evidence type="ECO:0000313" key="1">
    <source>
        <dbReference type="EMBL" id="KKK83356.1"/>
    </source>
</evidence>
<protein>
    <submittedName>
        <fullName evidence="1">Uncharacterized protein</fullName>
    </submittedName>
</protein>
<gene>
    <name evidence="1" type="ORF">LCGC14_2794190</name>
</gene>
<organism evidence="1">
    <name type="scientific">marine sediment metagenome</name>
    <dbReference type="NCBI Taxonomy" id="412755"/>
    <lineage>
        <taxon>unclassified sequences</taxon>
        <taxon>metagenomes</taxon>
        <taxon>ecological metagenomes</taxon>
    </lineage>
</organism>
<feature type="non-terminal residue" evidence="1">
    <location>
        <position position="1"/>
    </location>
</feature>
<accession>A0A0F9BG28</accession>
<proteinExistence type="predicted"/>